<evidence type="ECO:0000313" key="2">
    <source>
        <dbReference type="EMBL" id="ETV97547.1"/>
    </source>
</evidence>
<dbReference type="GeneID" id="20086511"/>
<feature type="region of interest" description="Disordered" evidence="1">
    <location>
        <begin position="78"/>
        <end position="115"/>
    </location>
</feature>
<dbReference type="EMBL" id="KI913972">
    <property type="protein sequence ID" value="ETV97547.1"/>
    <property type="molecule type" value="Genomic_DNA"/>
</dbReference>
<gene>
    <name evidence="2" type="ORF">H310_09461</name>
</gene>
<feature type="compositionally biased region" description="Polar residues" evidence="1">
    <location>
        <begin position="138"/>
        <end position="152"/>
    </location>
</feature>
<organism evidence="2">
    <name type="scientific">Aphanomyces invadans</name>
    <dbReference type="NCBI Taxonomy" id="157072"/>
    <lineage>
        <taxon>Eukaryota</taxon>
        <taxon>Sar</taxon>
        <taxon>Stramenopiles</taxon>
        <taxon>Oomycota</taxon>
        <taxon>Saprolegniomycetes</taxon>
        <taxon>Saprolegniales</taxon>
        <taxon>Verrucalvaceae</taxon>
        <taxon>Aphanomyces</taxon>
    </lineage>
</organism>
<evidence type="ECO:0000256" key="1">
    <source>
        <dbReference type="SAM" id="MobiDB-lite"/>
    </source>
</evidence>
<feature type="compositionally biased region" description="Low complexity" evidence="1">
    <location>
        <begin position="97"/>
        <end position="106"/>
    </location>
</feature>
<dbReference type="RefSeq" id="XP_008873756.1">
    <property type="nucleotide sequence ID" value="XM_008875534.1"/>
</dbReference>
<reference evidence="2" key="1">
    <citation type="submission" date="2013-12" db="EMBL/GenBank/DDBJ databases">
        <title>The Genome Sequence of Aphanomyces invadans NJM9701.</title>
        <authorList>
            <consortium name="The Broad Institute Genomics Platform"/>
            <person name="Russ C."/>
            <person name="Tyler B."/>
            <person name="van West P."/>
            <person name="Dieguez-Uribeondo J."/>
            <person name="Young S.K."/>
            <person name="Zeng Q."/>
            <person name="Gargeya S."/>
            <person name="Fitzgerald M."/>
            <person name="Abouelleil A."/>
            <person name="Alvarado L."/>
            <person name="Chapman S.B."/>
            <person name="Gainer-Dewar J."/>
            <person name="Goldberg J."/>
            <person name="Griggs A."/>
            <person name="Gujja S."/>
            <person name="Hansen M."/>
            <person name="Howarth C."/>
            <person name="Imamovic A."/>
            <person name="Ireland A."/>
            <person name="Larimer J."/>
            <person name="McCowan C."/>
            <person name="Murphy C."/>
            <person name="Pearson M."/>
            <person name="Poon T.W."/>
            <person name="Priest M."/>
            <person name="Roberts A."/>
            <person name="Saif S."/>
            <person name="Shea T."/>
            <person name="Sykes S."/>
            <person name="Wortman J."/>
            <person name="Nusbaum C."/>
            <person name="Birren B."/>
        </authorList>
    </citation>
    <scope>NUCLEOTIDE SEQUENCE [LARGE SCALE GENOMIC DNA]</scope>
    <source>
        <strain evidence="2">NJM9701</strain>
    </source>
</reference>
<accession>A0A024TW23</accession>
<feature type="region of interest" description="Disordered" evidence="1">
    <location>
        <begin position="132"/>
        <end position="152"/>
    </location>
</feature>
<sequence>MFRPKWGGVQAKVHADVCVERHKDDPSASTSYTLVEDDNNVATPALQRGDSVIPESKSFRIVPLMQDTNRVVPLMPMLLPVNESQQHRRHSDFSTKPSEPGAAPPSAVAPPSPDNTLLVPLKVKTSRREQLRVFAPPETTQSSASRSTPLWPSQLEAPSSSLVIAYKPLNRCI</sequence>
<name>A0A024TW23_9STRA</name>
<protein>
    <submittedName>
        <fullName evidence="2">Uncharacterized protein</fullName>
    </submittedName>
</protein>
<dbReference type="OrthoDB" id="69114at2759"/>
<dbReference type="AlphaFoldDB" id="A0A024TW23"/>
<dbReference type="VEuPathDB" id="FungiDB:H310_09461"/>
<proteinExistence type="predicted"/>